<protein>
    <recommendedName>
        <fullName evidence="4">TraB family protein</fullName>
    </recommendedName>
</protein>
<dbReference type="EMBL" id="RAPY01000001">
    <property type="protein sequence ID" value="RKE55497.1"/>
    <property type="molecule type" value="Genomic_DNA"/>
</dbReference>
<dbReference type="InterPro" id="IPR043749">
    <property type="entry name" value="DUF5694"/>
</dbReference>
<proteinExistence type="predicted"/>
<comment type="caution">
    <text evidence="2">The sequence shown here is derived from an EMBL/GenBank/DDBJ whole genome shotgun (WGS) entry which is preliminary data.</text>
</comment>
<evidence type="ECO:0000256" key="1">
    <source>
        <dbReference type="SAM" id="SignalP"/>
    </source>
</evidence>
<evidence type="ECO:0000313" key="3">
    <source>
        <dbReference type="Proteomes" id="UP000286246"/>
    </source>
</evidence>
<accession>A0A420BFN4</accession>
<dbReference type="AlphaFoldDB" id="A0A420BFN4"/>
<feature type="chain" id="PRO_5019119183" description="TraB family protein" evidence="1">
    <location>
        <begin position="24"/>
        <end position="281"/>
    </location>
</feature>
<dbReference type="Pfam" id="PF18950">
    <property type="entry name" value="DUF5694"/>
    <property type="match status" value="1"/>
</dbReference>
<dbReference type="Proteomes" id="UP000286246">
    <property type="component" value="Unassembled WGS sequence"/>
</dbReference>
<reference evidence="2 3" key="1">
    <citation type="submission" date="2018-09" db="EMBL/GenBank/DDBJ databases">
        <title>Genomic Encyclopedia of Type Strains, Phase III (KMG-III): the genomes of soil and plant-associated and newly described type strains.</title>
        <authorList>
            <person name="Whitman W."/>
        </authorList>
    </citation>
    <scope>NUCLEOTIDE SEQUENCE [LARGE SCALE GENOMIC DNA]</scope>
    <source>
        <strain evidence="2 3">CECT 7938</strain>
    </source>
</reference>
<keyword evidence="1" id="KW-0732">Signal</keyword>
<evidence type="ECO:0000313" key="2">
    <source>
        <dbReference type="EMBL" id="RKE55497.1"/>
    </source>
</evidence>
<name>A0A420BFN4_SPHD1</name>
<sequence length="281" mass="33329">MIIMKYWLCLTLFVASTISYLHAQEKVNVILLGTYHFNNPGNDAAKVVERNILSEKNQLELEEITDAIIRKHKPDQIFVESALSKKKYLNYLYRLYQDNQYSRYTDTLQNNRYKRYYTEGETFQLAFRLAKKSRHQEVFPIDTMIEMRFDLLLKLVHANAELKKEYDTQIITLGKSTNKAIEQEKLKDVFLSLNEDKHLTENIGFYFWLSNKIGIQDDYFASKLVSDWYKRNLFMYANFQSQLKRSTKTVFILVGEGHAAIFKDFLRHDDHFNLIELNNAL</sequence>
<evidence type="ECO:0008006" key="4">
    <source>
        <dbReference type="Google" id="ProtNLM"/>
    </source>
</evidence>
<organism evidence="2 3">
    <name type="scientific">Sphingobacterium detergens</name>
    <dbReference type="NCBI Taxonomy" id="1145106"/>
    <lineage>
        <taxon>Bacteria</taxon>
        <taxon>Pseudomonadati</taxon>
        <taxon>Bacteroidota</taxon>
        <taxon>Sphingobacteriia</taxon>
        <taxon>Sphingobacteriales</taxon>
        <taxon>Sphingobacteriaceae</taxon>
        <taxon>Sphingobacterium</taxon>
    </lineage>
</organism>
<gene>
    <name evidence="2" type="ORF">DFQ12_0329</name>
</gene>
<feature type="signal peptide" evidence="1">
    <location>
        <begin position="1"/>
        <end position="23"/>
    </location>
</feature>
<keyword evidence="3" id="KW-1185">Reference proteome</keyword>